<organism evidence="1 2">
    <name type="scientific">Jaapia argillacea MUCL 33604</name>
    <dbReference type="NCBI Taxonomy" id="933084"/>
    <lineage>
        <taxon>Eukaryota</taxon>
        <taxon>Fungi</taxon>
        <taxon>Dikarya</taxon>
        <taxon>Basidiomycota</taxon>
        <taxon>Agaricomycotina</taxon>
        <taxon>Agaricomycetes</taxon>
        <taxon>Agaricomycetidae</taxon>
        <taxon>Jaapiales</taxon>
        <taxon>Jaapiaceae</taxon>
        <taxon>Jaapia</taxon>
    </lineage>
</organism>
<protein>
    <submittedName>
        <fullName evidence="1">Uncharacterized protein</fullName>
    </submittedName>
</protein>
<keyword evidence="2" id="KW-1185">Reference proteome</keyword>
<evidence type="ECO:0000313" key="2">
    <source>
        <dbReference type="Proteomes" id="UP000027265"/>
    </source>
</evidence>
<dbReference type="InParanoid" id="A0A067PE41"/>
<reference evidence="2" key="1">
    <citation type="journal article" date="2014" name="Proc. Natl. Acad. Sci. U.S.A.">
        <title>Extensive sampling of basidiomycete genomes demonstrates inadequacy of the white-rot/brown-rot paradigm for wood decay fungi.</title>
        <authorList>
            <person name="Riley R."/>
            <person name="Salamov A.A."/>
            <person name="Brown D.W."/>
            <person name="Nagy L.G."/>
            <person name="Floudas D."/>
            <person name="Held B.W."/>
            <person name="Levasseur A."/>
            <person name="Lombard V."/>
            <person name="Morin E."/>
            <person name="Otillar R."/>
            <person name="Lindquist E.A."/>
            <person name="Sun H."/>
            <person name="LaButti K.M."/>
            <person name="Schmutz J."/>
            <person name="Jabbour D."/>
            <person name="Luo H."/>
            <person name="Baker S.E."/>
            <person name="Pisabarro A.G."/>
            <person name="Walton J.D."/>
            <person name="Blanchette R.A."/>
            <person name="Henrissat B."/>
            <person name="Martin F."/>
            <person name="Cullen D."/>
            <person name="Hibbett D.S."/>
            <person name="Grigoriev I.V."/>
        </authorList>
    </citation>
    <scope>NUCLEOTIDE SEQUENCE [LARGE SCALE GENOMIC DNA]</scope>
    <source>
        <strain evidence="2">MUCL 33604</strain>
    </source>
</reference>
<dbReference type="AlphaFoldDB" id="A0A067PE41"/>
<dbReference type="HOGENOM" id="CLU_1855565_0_0_1"/>
<sequence>MSLGVNERSGLLEMNCSEINPNRRLPSTVGNISLSATNVILSSVLLGWAAANIENTAEMIINFICELPFVVDPSFDLANQPAGIPLLDVRSIKDKVDTFFASVSKAYIDGYDSASSALLKFTTVSVETGRRTTTGFCA</sequence>
<name>A0A067PE41_9AGAM</name>
<proteinExistence type="predicted"/>
<accession>A0A067PE41</accession>
<evidence type="ECO:0000313" key="1">
    <source>
        <dbReference type="EMBL" id="KDQ49292.1"/>
    </source>
</evidence>
<dbReference type="Proteomes" id="UP000027265">
    <property type="component" value="Unassembled WGS sequence"/>
</dbReference>
<gene>
    <name evidence="1" type="ORF">JAAARDRAFT_200998</name>
</gene>
<dbReference type="EMBL" id="KL197791">
    <property type="protein sequence ID" value="KDQ49292.1"/>
    <property type="molecule type" value="Genomic_DNA"/>
</dbReference>